<evidence type="ECO:0000313" key="3">
    <source>
        <dbReference type="Proteomes" id="UP000585474"/>
    </source>
</evidence>
<dbReference type="InterPro" id="IPR012337">
    <property type="entry name" value="RNaseH-like_sf"/>
</dbReference>
<dbReference type="AlphaFoldDB" id="A0A7J0DSR7"/>
<dbReference type="Proteomes" id="UP000585474">
    <property type="component" value="Unassembled WGS sequence"/>
</dbReference>
<dbReference type="Gene3D" id="3.30.420.10">
    <property type="entry name" value="Ribonuclease H-like superfamily/Ribonuclease H"/>
    <property type="match status" value="1"/>
</dbReference>
<accession>A0A7J0DSR7</accession>
<dbReference type="PANTHER" id="PTHR48475">
    <property type="entry name" value="RIBONUCLEASE H"/>
    <property type="match status" value="1"/>
</dbReference>
<dbReference type="EMBL" id="BJWL01000348">
    <property type="protein sequence ID" value="GFS40384.1"/>
    <property type="molecule type" value="Genomic_DNA"/>
</dbReference>
<keyword evidence="3" id="KW-1185">Reference proteome</keyword>
<dbReference type="GO" id="GO:0004523">
    <property type="term" value="F:RNA-DNA hybrid ribonuclease activity"/>
    <property type="evidence" value="ECO:0007669"/>
    <property type="project" value="InterPro"/>
</dbReference>
<name>A0A7J0DSR7_9ERIC</name>
<dbReference type="OrthoDB" id="1426718at2759"/>
<reference evidence="3" key="1">
    <citation type="submission" date="2019-07" db="EMBL/GenBank/DDBJ databases">
        <title>De Novo Assembly of kiwifruit Actinidia rufa.</title>
        <authorList>
            <person name="Sugita-Konishi S."/>
            <person name="Sato K."/>
            <person name="Mori E."/>
            <person name="Abe Y."/>
            <person name="Kisaki G."/>
            <person name="Hamano K."/>
            <person name="Suezawa K."/>
            <person name="Otani M."/>
            <person name="Fukuda T."/>
            <person name="Manabe T."/>
            <person name="Gomi K."/>
            <person name="Tabuchi M."/>
            <person name="Akimitsu K."/>
            <person name="Kataoka I."/>
        </authorList>
    </citation>
    <scope>NUCLEOTIDE SEQUENCE [LARGE SCALE GENOMIC DNA]</scope>
    <source>
        <strain evidence="3">cv. Fuchu</strain>
    </source>
</reference>
<dbReference type="InterPro" id="IPR002156">
    <property type="entry name" value="RNaseH_domain"/>
</dbReference>
<organism evidence="2 3">
    <name type="scientific">Actinidia rufa</name>
    <dbReference type="NCBI Taxonomy" id="165716"/>
    <lineage>
        <taxon>Eukaryota</taxon>
        <taxon>Viridiplantae</taxon>
        <taxon>Streptophyta</taxon>
        <taxon>Embryophyta</taxon>
        <taxon>Tracheophyta</taxon>
        <taxon>Spermatophyta</taxon>
        <taxon>Magnoliopsida</taxon>
        <taxon>eudicotyledons</taxon>
        <taxon>Gunneridae</taxon>
        <taxon>Pentapetalae</taxon>
        <taxon>asterids</taxon>
        <taxon>Ericales</taxon>
        <taxon>Actinidiaceae</taxon>
        <taxon>Actinidia</taxon>
    </lineage>
</organism>
<dbReference type="SUPFAM" id="SSF53098">
    <property type="entry name" value="Ribonuclease H-like"/>
    <property type="match status" value="1"/>
</dbReference>
<dbReference type="GO" id="GO:0003676">
    <property type="term" value="F:nucleic acid binding"/>
    <property type="evidence" value="ECO:0007669"/>
    <property type="project" value="InterPro"/>
</dbReference>
<protein>
    <recommendedName>
        <fullName evidence="1">RNase H type-1 domain-containing protein</fullName>
    </recommendedName>
</protein>
<evidence type="ECO:0000259" key="1">
    <source>
        <dbReference type="Pfam" id="PF00075"/>
    </source>
</evidence>
<gene>
    <name evidence="2" type="ORF">Acr_00g0068230</name>
</gene>
<feature type="domain" description="RNase H type-1" evidence="1">
    <location>
        <begin position="25"/>
        <end position="106"/>
    </location>
</feature>
<comment type="caution">
    <text evidence="2">The sequence shown here is derived from an EMBL/GenBank/DDBJ whole genome shotgun (WGS) entry which is preliminary data.</text>
</comment>
<proteinExistence type="predicted"/>
<dbReference type="PANTHER" id="PTHR48475:SF2">
    <property type="entry name" value="RIBONUCLEASE H"/>
    <property type="match status" value="1"/>
</dbReference>
<dbReference type="InterPro" id="IPR036397">
    <property type="entry name" value="RNaseH_sf"/>
</dbReference>
<sequence>MEASEEQNQDGDLVRWKLFINESSNQHGYGAGLVLQSSLGEQVEYAIRIGFKATNNEAEYEALLASLRVLIELKVKSLDIYSDSQFAVISMKTKDFKIFQIPIKENKKADVQANLASAFDFTSDRSVPQEFLPNLSIDIAKIICQATTNPTWMDDIITYLKDGELLSNKL</sequence>
<dbReference type="Pfam" id="PF00075">
    <property type="entry name" value="RNase_H"/>
    <property type="match status" value="1"/>
</dbReference>
<evidence type="ECO:0000313" key="2">
    <source>
        <dbReference type="EMBL" id="GFS40384.1"/>
    </source>
</evidence>